<feature type="domain" description="Gamma-glutamylcyclotransferase AIG2-like" evidence="1">
    <location>
        <begin position="6"/>
        <end position="131"/>
    </location>
</feature>
<dbReference type="EMBL" id="CP093442">
    <property type="protein sequence ID" value="UOF00158.1"/>
    <property type="molecule type" value="Genomic_DNA"/>
</dbReference>
<accession>A0ABY4C5B5</accession>
<dbReference type="Proteomes" id="UP000830116">
    <property type="component" value="Chromosome"/>
</dbReference>
<evidence type="ECO:0000259" key="1">
    <source>
        <dbReference type="Pfam" id="PF06094"/>
    </source>
</evidence>
<evidence type="ECO:0000313" key="2">
    <source>
        <dbReference type="EMBL" id="UOF00158.1"/>
    </source>
</evidence>
<sequence>MTTTRFFVYGSLCDGMVHFSKIQNFVESSIFARAKATAYRLKVGFPAIVKGGSDLVPGQLMELKGSELLISLLDEFFGYNRNNPDQSLYSREEIDVHPEGASSPVKAWVYFLNPLKLPVSASVIPGGDWRKSMEEQPPLITRLTEKQSTYIQKLGRSTGREIVPIDLTLYRELMNLELIVDKGRRLALSKLGQEVFKHLA</sequence>
<dbReference type="SUPFAM" id="SSF110857">
    <property type="entry name" value="Gamma-glutamyl cyclotransferase-like"/>
    <property type="match status" value="1"/>
</dbReference>
<dbReference type="Gene3D" id="3.10.490.10">
    <property type="entry name" value="Gamma-glutamyl cyclotransferase-like"/>
    <property type="match status" value="1"/>
</dbReference>
<gene>
    <name evidence="2" type="ORF">MNR06_10640</name>
</gene>
<dbReference type="InterPro" id="IPR013024">
    <property type="entry name" value="GGCT-like"/>
</dbReference>
<name>A0ABY4C5B5_9BACT</name>
<keyword evidence="3" id="KW-1185">Reference proteome</keyword>
<reference evidence="2" key="1">
    <citation type="submission" date="2022-03" db="EMBL/GenBank/DDBJ databases">
        <title>Genome Identification and Characterization of new species Bdellovibrio reynosense LBG001 sp. nov. from a Mexico soil sample.</title>
        <authorList>
            <person name="Camilli A."/>
            <person name="Ajao Y."/>
            <person name="Guo X."/>
        </authorList>
    </citation>
    <scope>NUCLEOTIDE SEQUENCE</scope>
    <source>
        <strain evidence="2">LBG001</strain>
    </source>
</reference>
<dbReference type="CDD" id="cd06661">
    <property type="entry name" value="GGCT_like"/>
    <property type="match status" value="1"/>
</dbReference>
<dbReference type="Pfam" id="PF06094">
    <property type="entry name" value="GGACT"/>
    <property type="match status" value="1"/>
</dbReference>
<evidence type="ECO:0000313" key="3">
    <source>
        <dbReference type="Proteomes" id="UP000830116"/>
    </source>
</evidence>
<proteinExistence type="predicted"/>
<dbReference type="InterPro" id="IPR009288">
    <property type="entry name" value="AIG2-like_dom"/>
</dbReference>
<dbReference type="RefSeq" id="WP_243535850.1">
    <property type="nucleotide sequence ID" value="NZ_CP093442.1"/>
</dbReference>
<organism evidence="2 3">
    <name type="scientific">Bdellovibrio reynosensis</name>
    <dbReference type="NCBI Taxonomy" id="2835041"/>
    <lineage>
        <taxon>Bacteria</taxon>
        <taxon>Pseudomonadati</taxon>
        <taxon>Bdellovibrionota</taxon>
        <taxon>Bdellovibrionia</taxon>
        <taxon>Bdellovibrionales</taxon>
        <taxon>Pseudobdellovibrionaceae</taxon>
        <taxon>Bdellovibrio</taxon>
    </lineage>
</organism>
<protein>
    <submittedName>
        <fullName evidence="2">Gamma-glutamylcyclotransferase</fullName>
    </submittedName>
</protein>
<dbReference type="InterPro" id="IPR036568">
    <property type="entry name" value="GGCT-like_sf"/>
</dbReference>